<dbReference type="EMBL" id="HBIZ01031564">
    <property type="protein sequence ID" value="CAE0767485.1"/>
    <property type="molecule type" value="Transcribed_RNA"/>
</dbReference>
<sequence length="106" mass="12310">MAEAEERDSEWLERRAERPDVTSRKYWRYVPFGNESGSCCVMSVIRTSSLAPTVLPSPSTSHRRSIDPWSCAFHTLQLWSTVDVMYILPSIERSRFPRKQSSSLVW</sequence>
<proteinExistence type="predicted"/>
<accession>A0A7S4F266</accession>
<reference evidence="2" key="1">
    <citation type="submission" date="2021-01" db="EMBL/GenBank/DDBJ databases">
        <authorList>
            <person name="Corre E."/>
            <person name="Pelletier E."/>
            <person name="Niang G."/>
            <person name="Scheremetjew M."/>
            <person name="Finn R."/>
            <person name="Kale V."/>
            <person name="Holt S."/>
            <person name="Cochrane G."/>
            <person name="Meng A."/>
            <person name="Brown T."/>
            <person name="Cohen L."/>
        </authorList>
    </citation>
    <scope>NUCLEOTIDE SEQUENCE</scope>
    <source>
        <strain evidence="2">CCMP645</strain>
    </source>
</reference>
<gene>
    <name evidence="2" type="ORF">PCAR00345_LOCUS20097</name>
</gene>
<dbReference type="AlphaFoldDB" id="A0A7S4F266"/>
<feature type="region of interest" description="Disordered" evidence="1">
    <location>
        <begin position="1"/>
        <end position="20"/>
    </location>
</feature>
<protein>
    <submittedName>
        <fullName evidence="2">Uncharacterized protein</fullName>
    </submittedName>
</protein>
<evidence type="ECO:0000313" key="2">
    <source>
        <dbReference type="EMBL" id="CAE0767485.1"/>
    </source>
</evidence>
<feature type="compositionally biased region" description="Basic and acidic residues" evidence="1">
    <location>
        <begin position="9"/>
        <end position="20"/>
    </location>
</feature>
<organism evidence="2">
    <name type="scientific">Chrysotila carterae</name>
    <name type="common">Marine alga</name>
    <name type="synonym">Syracosphaera carterae</name>
    <dbReference type="NCBI Taxonomy" id="13221"/>
    <lineage>
        <taxon>Eukaryota</taxon>
        <taxon>Haptista</taxon>
        <taxon>Haptophyta</taxon>
        <taxon>Prymnesiophyceae</taxon>
        <taxon>Isochrysidales</taxon>
        <taxon>Isochrysidaceae</taxon>
        <taxon>Chrysotila</taxon>
    </lineage>
</organism>
<name>A0A7S4F266_CHRCT</name>
<evidence type="ECO:0000256" key="1">
    <source>
        <dbReference type="SAM" id="MobiDB-lite"/>
    </source>
</evidence>